<protein>
    <submittedName>
        <fullName evidence="1">Uncharacterized protein</fullName>
    </submittedName>
</protein>
<comment type="caution">
    <text evidence="1">The sequence shown here is derived from an EMBL/GenBank/DDBJ whole genome shotgun (WGS) entry which is preliminary data.</text>
</comment>
<evidence type="ECO:0000313" key="1">
    <source>
        <dbReference type="EMBL" id="MBD9357031.1"/>
    </source>
</evidence>
<dbReference type="EMBL" id="JACXSS010000001">
    <property type="protein sequence ID" value="MBD9357031.1"/>
    <property type="molecule type" value="Genomic_DNA"/>
</dbReference>
<name>A0ABR9D1N0_9GAMM</name>
<organism evidence="1 2">
    <name type="scientific">Methylomonas albis</name>
    <dbReference type="NCBI Taxonomy" id="1854563"/>
    <lineage>
        <taxon>Bacteria</taxon>
        <taxon>Pseudomonadati</taxon>
        <taxon>Pseudomonadota</taxon>
        <taxon>Gammaproteobacteria</taxon>
        <taxon>Methylococcales</taxon>
        <taxon>Methylococcaceae</taxon>
        <taxon>Methylomonas</taxon>
    </lineage>
</organism>
<sequence>MNTKTDNQRAKLPKKLYMATDGSLKLCVTGPLMELPIDFQAWPRTDTANIVLFVRKAA</sequence>
<reference evidence="1 2" key="1">
    <citation type="submission" date="2020-09" db="EMBL/GenBank/DDBJ databases">
        <title>Methylomonas albis sp. nov. and Methylomonas fluvii sp. nov.: Two cold-adapted methanotrophs from the River Elbe and an amended description of Methylovulum psychrotolerans strain Eb1.</title>
        <authorList>
            <person name="Bussmann I.K."/>
            <person name="Klings K.-W."/>
            <person name="Warnstedt J."/>
            <person name="Hoppert M."/>
            <person name="Saborowski A."/>
            <person name="Horn F."/>
            <person name="Liebner S."/>
        </authorList>
    </citation>
    <scope>NUCLEOTIDE SEQUENCE [LARGE SCALE GENOMIC DNA]</scope>
    <source>
        <strain evidence="1 2">EbA</strain>
    </source>
</reference>
<accession>A0ABR9D1N0</accession>
<gene>
    <name evidence="1" type="ORF">IE877_14280</name>
</gene>
<proteinExistence type="predicted"/>
<keyword evidence="2" id="KW-1185">Reference proteome</keyword>
<evidence type="ECO:0000313" key="2">
    <source>
        <dbReference type="Proteomes" id="UP000652176"/>
    </source>
</evidence>
<dbReference type="RefSeq" id="WP_192375337.1">
    <property type="nucleotide sequence ID" value="NZ_CAJHIV010000001.1"/>
</dbReference>
<dbReference type="Proteomes" id="UP000652176">
    <property type="component" value="Unassembled WGS sequence"/>
</dbReference>